<dbReference type="PROSITE" id="PS00491">
    <property type="entry name" value="PROLINE_PEPTIDASE"/>
    <property type="match status" value="1"/>
</dbReference>
<evidence type="ECO:0000259" key="5">
    <source>
        <dbReference type="Pfam" id="PF00557"/>
    </source>
</evidence>
<evidence type="ECO:0000313" key="8">
    <source>
        <dbReference type="Proteomes" id="UP000252585"/>
    </source>
</evidence>
<dbReference type="FunFam" id="3.90.230.10:FF:000014">
    <property type="entry name" value="Aminopeptidase P family protein"/>
    <property type="match status" value="1"/>
</dbReference>
<organism evidence="7 8">
    <name type="scientific">Saliterribacillus persicus</name>
    <dbReference type="NCBI Taxonomy" id="930114"/>
    <lineage>
        <taxon>Bacteria</taxon>
        <taxon>Bacillati</taxon>
        <taxon>Bacillota</taxon>
        <taxon>Bacilli</taxon>
        <taxon>Bacillales</taxon>
        <taxon>Bacillaceae</taxon>
        <taxon>Saliterribacillus</taxon>
    </lineage>
</organism>
<dbReference type="RefSeq" id="WP_114353682.1">
    <property type="nucleotide sequence ID" value="NZ_QPJJ01000011.1"/>
</dbReference>
<evidence type="ECO:0000256" key="1">
    <source>
        <dbReference type="ARBA" id="ARBA00001936"/>
    </source>
</evidence>
<proteinExistence type="inferred from homology"/>
<comment type="cofactor">
    <cofactor evidence="1">
        <name>Mn(2+)</name>
        <dbReference type="ChEBI" id="CHEBI:29035"/>
    </cofactor>
</comment>
<dbReference type="SUPFAM" id="SSF53092">
    <property type="entry name" value="Creatinase/prolidase N-terminal domain"/>
    <property type="match status" value="1"/>
</dbReference>
<evidence type="ECO:0000256" key="4">
    <source>
        <dbReference type="ARBA" id="ARBA00022801"/>
    </source>
</evidence>
<feature type="domain" description="Creatinase N-terminal" evidence="6">
    <location>
        <begin position="5"/>
        <end position="127"/>
    </location>
</feature>
<dbReference type="PANTHER" id="PTHR46112">
    <property type="entry name" value="AMINOPEPTIDASE"/>
    <property type="match status" value="1"/>
</dbReference>
<dbReference type="AlphaFoldDB" id="A0A368XFZ2"/>
<dbReference type="Gene3D" id="3.90.230.10">
    <property type="entry name" value="Creatinase/methionine aminopeptidase superfamily"/>
    <property type="match status" value="1"/>
</dbReference>
<dbReference type="InterPro" id="IPR000994">
    <property type="entry name" value="Pept_M24"/>
</dbReference>
<dbReference type="CDD" id="cd01092">
    <property type="entry name" value="APP-like"/>
    <property type="match status" value="1"/>
</dbReference>
<comment type="caution">
    <text evidence="7">The sequence shown here is derived from an EMBL/GenBank/DDBJ whole genome shotgun (WGS) entry which is preliminary data.</text>
</comment>
<dbReference type="EMBL" id="QPJJ01000011">
    <property type="protein sequence ID" value="RCW65397.1"/>
    <property type="molecule type" value="Genomic_DNA"/>
</dbReference>
<dbReference type="InterPro" id="IPR050659">
    <property type="entry name" value="Peptidase_M24B"/>
</dbReference>
<dbReference type="PRINTS" id="PR00599">
    <property type="entry name" value="MAPEPTIDASE"/>
</dbReference>
<dbReference type="InterPro" id="IPR001131">
    <property type="entry name" value="Peptidase_M24B_aminopep-P_CS"/>
</dbReference>
<keyword evidence="7" id="KW-0645">Protease</keyword>
<reference evidence="7 8" key="1">
    <citation type="submission" date="2018-07" db="EMBL/GenBank/DDBJ databases">
        <title>Genomic Encyclopedia of Type Strains, Phase IV (KMG-IV): sequencing the most valuable type-strain genomes for metagenomic binning, comparative biology and taxonomic classification.</title>
        <authorList>
            <person name="Goeker M."/>
        </authorList>
    </citation>
    <scope>NUCLEOTIDE SEQUENCE [LARGE SCALE GENOMIC DNA]</scope>
    <source>
        <strain evidence="7 8">DSM 27696</strain>
    </source>
</reference>
<protein>
    <submittedName>
        <fullName evidence="7">Xaa-Pro aminopeptidase</fullName>
    </submittedName>
</protein>
<evidence type="ECO:0000256" key="3">
    <source>
        <dbReference type="ARBA" id="ARBA00022723"/>
    </source>
</evidence>
<gene>
    <name evidence="7" type="ORF">DFR57_111132</name>
</gene>
<name>A0A368XFZ2_9BACI</name>
<evidence type="ECO:0000256" key="2">
    <source>
        <dbReference type="ARBA" id="ARBA00008766"/>
    </source>
</evidence>
<keyword evidence="8" id="KW-1185">Reference proteome</keyword>
<dbReference type="Pfam" id="PF00557">
    <property type="entry name" value="Peptidase_M24"/>
    <property type="match status" value="1"/>
</dbReference>
<comment type="similarity">
    <text evidence="2">Belongs to the peptidase M24B family.</text>
</comment>
<dbReference type="Proteomes" id="UP000252585">
    <property type="component" value="Unassembled WGS sequence"/>
</dbReference>
<keyword evidence="3" id="KW-0479">Metal-binding</keyword>
<dbReference type="Gene3D" id="3.40.350.10">
    <property type="entry name" value="Creatinase/prolidase N-terminal domain"/>
    <property type="match status" value="1"/>
</dbReference>
<dbReference type="InterPro" id="IPR001714">
    <property type="entry name" value="Pept_M24_MAP"/>
</dbReference>
<dbReference type="InterPro" id="IPR000587">
    <property type="entry name" value="Creatinase_N"/>
</dbReference>
<keyword evidence="7" id="KW-0031">Aminopeptidase</keyword>
<sequence>METILEKLRKLLKKDGIDGLLITNEINRRYVTNFTGTAGVVLVTQKDAVFITDFRYMEQANEQVRNFDIVEHRGPIHEKVREVVEELKIMKLAFEKNDLTYSEFEKYESELSCSFIPKEGYTEKIRLLKTAEEITILQEAATIADEAFSYILTKIRPGVREIEIANELEFFMRSKGADSSSFDIIVASGYRSALPHGVASEKEIQNGELVTLDFGALYKGYCSDITRTVAVGKINDELKEIYQTVLDAQLKGVTDIKAGITAKEADALTRDHIKSKGYGDYFGHSTGHGLGLEVHEMPGLSYRSETILEPGMVVTVEPGIYVPGVGGCRIEDDIVITENGCNILTKSSKELIELPI</sequence>
<dbReference type="SUPFAM" id="SSF55920">
    <property type="entry name" value="Creatinase/aminopeptidase"/>
    <property type="match status" value="1"/>
</dbReference>
<dbReference type="OrthoDB" id="9806388at2"/>
<dbReference type="PANTHER" id="PTHR46112:SF3">
    <property type="entry name" value="AMINOPEPTIDASE YPDF"/>
    <property type="match status" value="1"/>
</dbReference>
<dbReference type="GO" id="GO:0046872">
    <property type="term" value="F:metal ion binding"/>
    <property type="evidence" value="ECO:0007669"/>
    <property type="project" value="UniProtKB-KW"/>
</dbReference>
<dbReference type="Pfam" id="PF01321">
    <property type="entry name" value="Creatinase_N"/>
    <property type="match status" value="1"/>
</dbReference>
<keyword evidence="4" id="KW-0378">Hydrolase</keyword>
<dbReference type="GO" id="GO:0004177">
    <property type="term" value="F:aminopeptidase activity"/>
    <property type="evidence" value="ECO:0007669"/>
    <property type="project" value="UniProtKB-KW"/>
</dbReference>
<evidence type="ECO:0000259" key="6">
    <source>
        <dbReference type="Pfam" id="PF01321"/>
    </source>
</evidence>
<evidence type="ECO:0000313" key="7">
    <source>
        <dbReference type="EMBL" id="RCW65397.1"/>
    </source>
</evidence>
<feature type="domain" description="Peptidase M24" evidence="5">
    <location>
        <begin position="137"/>
        <end position="338"/>
    </location>
</feature>
<dbReference type="InterPro" id="IPR029149">
    <property type="entry name" value="Creatin/AminoP/Spt16_N"/>
</dbReference>
<dbReference type="GO" id="GO:0008235">
    <property type="term" value="F:metalloexopeptidase activity"/>
    <property type="evidence" value="ECO:0007669"/>
    <property type="project" value="UniProtKB-ARBA"/>
</dbReference>
<dbReference type="InterPro" id="IPR036005">
    <property type="entry name" value="Creatinase/aminopeptidase-like"/>
</dbReference>
<accession>A0A368XFZ2</accession>